<evidence type="ECO:0000256" key="2">
    <source>
        <dbReference type="ARBA" id="ARBA00010617"/>
    </source>
</evidence>
<evidence type="ECO:0000313" key="15">
    <source>
        <dbReference type="Proteomes" id="UP001159364"/>
    </source>
</evidence>
<evidence type="ECO:0000256" key="4">
    <source>
        <dbReference type="ARBA" id="ARBA00022692"/>
    </source>
</evidence>
<keyword evidence="7 12" id="KW-0560">Oxidoreductase</keyword>
<name>A0AAV8TFR6_9ROSI</name>
<dbReference type="PRINTS" id="PR00463">
    <property type="entry name" value="EP450I"/>
</dbReference>
<keyword evidence="9 12" id="KW-0503">Monooxygenase</keyword>
<comment type="caution">
    <text evidence="14">The sequence shown here is derived from an EMBL/GenBank/DDBJ whole genome shotgun (WGS) entry which is preliminary data.</text>
</comment>
<evidence type="ECO:0000256" key="7">
    <source>
        <dbReference type="ARBA" id="ARBA00023002"/>
    </source>
</evidence>
<evidence type="ECO:0000256" key="11">
    <source>
        <dbReference type="PIRSR" id="PIRSR602401-1"/>
    </source>
</evidence>
<keyword evidence="3 11" id="KW-0349">Heme</keyword>
<evidence type="ECO:0000256" key="10">
    <source>
        <dbReference type="ARBA" id="ARBA00023136"/>
    </source>
</evidence>
<keyword evidence="4 13" id="KW-0812">Transmembrane</keyword>
<keyword evidence="5 11" id="KW-0479">Metal-binding</keyword>
<feature type="binding site" description="axial binding residue" evidence="11">
    <location>
        <position position="442"/>
    </location>
    <ligand>
        <name>heme</name>
        <dbReference type="ChEBI" id="CHEBI:30413"/>
    </ligand>
    <ligandPart>
        <name>Fe</name>
        <dbReference type="ChEBI" id="CHEBI:18248"/>
    </ligandPart>
</feature>
<evidence type="ECO:0000256" key="1">
    <source>
        <dbReference type="ARBA" id="ARBA00004167"/>
    </source>
</evidence>
<comment type="cofactor">
    <cofactor evidence="11">
        <name>heme</name>
        <dbReference type="ChEBI" id="CHEBI:30413"/>
    </cofactor>
</comment>
<evidence type="ECO:0000256" key="3">
    <source>
        <dbReference type="ARBA" id="ARBA00022617"/>
    </source>
</evidence>
<dbReference type="GO" id="GO:0016705">
    <property type="term" value="F:oxidoreductase activity, acting on paired donors, with incorporation or reduction of molecular oxygen"/>
    <property type="evidence" value="ECO:0007669"/>
    <property type="project" value="InterPro"/>
</dbReference>
<dbReference type="InterPro" id="IPR050651">
    <property type="entry name" value="Plant_Cytochrome_P450_Monoox"/>
</dbReference>
<dbReference type="GO" id="GO:0004497">
    <property type="term" value="F:monooxygenase activity"/>
    <property type="evidence" value="ECO:0007669"/>
    <property type="project" value="UniProtKB-KW"/>
</dbReference>
<evidence type="ECO:0000256" key="9">
    <source>
        <dbReference type="ARBA" id="ARBA00023033"/>
    </source>
</evidence>
<dbReference type="PRINTS" id="PR00385">
    <property type="entry name" value="P450"/>
</dbReference>
<dbReference type="InterPro" id="IPR017972">
    <property type="entry name" value="Cyt_P450_CS"/>
</dbReference>
<comment type="similarity">
    <text evidence="2 12">Belongs to the cytochrome P450 family.</text>
</comment>
<dbReference type="PANTHER" id="PTHR47947">
    <property type="entry name" value="CYTOCHROME P450 82C3-RELATED"/>
    <property type="match status" value="1"/>
</dbReference>
<dbReference type="AlphaFoldDB" id="A0AAV8TFR6"/>
<dbReference type="GO" id="GO:0005506">
    <property type="term" value="F:iron ion binding"/>
    <property type="evidence" value="ECO:0007669"/>
    <property type="project" value="InterPro"/>
</dbReference>
<dbReference type="PROSITE" id="PS00086">
    <property type="entry name" value="CYTOCHROME_P450"/>
    <property type="match status" value="1"/>
</dbReference>
<dbReference type="Proteomes" id="UP001159364">
    <property type="component" value="Linkage Group LG05"/>
</dbReference>
<dbReference type="EMBL" id="JAIWQS010000005">
    <property type="protein sequence ID" value="KAJ8765727.1"/>
    <property type="molecule type" value="Genomic_DNA"/>
</dbReference>
<dbReference type="Gene3D" id="1.10.630.10">
    <property type="entry name" value="Cytochrome P450"/>
    <property type="match status" value="1"/>
</dbReference>
<sequence>MEGSLFYSVSLSIIFLILAVKIFSATGSQRKNVPPSPPCLPILGHLHLLKQPVHRSLQRISQKYGPVAFLRFGSRLVVLVSSSSAAEECFKTNDICLANRPRLLIGKYLGYEYSTLVGAQYGDHWRNLRRICTLDIFSQSRLSMFMSSRQDEITILLNKLFRVSSSSHGFVKVELRPNFIELTYNILLRMVAGKRYYGADIEVAEEARNFRDIIEEILRHASASNPVDFLPFLRWFDYKGYMKRLKRLSRDTDKLLQSLIDEQRSDGRDDLENRNSMINHLITLQASQPEYYTDEIIKGLILVIATAGTDTTATTLEWAMSNLLNHPEVLKKAREEVDREVGQHRLVNESDLPKLHYLQNIISETLRLYPPTPLLLPHMSSDKCTIGGYVVPPDTMVLVNAWAIHKDPELWEDPTSFKPERFESGENESYKLLPFGLGRRACPGSGLANRVLGCVLGSLIQCFEWERVGEELIDMTEGEGLTMPRAQPLVAQCKATELATRVLTPS</sequence>
<evidence type="ECO:0008006" key="16">
    <source>
        <dbReference type="Google" id="ProtNLM"/>
    </source>
</evidence>
<evidence type="ECO:0000313" key="14">
    <source>
        <dbReference type="EMBL" id="KAJ8765727.1"/>
    </source>
</evidence>
<gene>
    <name evidence="14" type="ORF">K2173_014849</name>
</gene>
<keyword evidence="8 11" id="KW-0408">Iron</keyword>
<dbReference type="InterPro" id="IPR001128">
    <property type="entry name" value="Cyt_P450"/>
</dbReference>
<keyword evidence="10 13" id="KW-0472">Membrane</keyword>
<feature type="transmembrane region" description="Helical" evidence="13">
    <location>
        <begin position="6"/>
        <end position="23"/>
    </location>
</feature>
<accession>A0AAV8TFR6</accession>
<dbReference type="Pfam" id="PF00067">
    <property type="entry name" value="p450"/>
    <property type="match status" value="1"/>
</dbReference>
<organism evidence="14 15">
    <name type="scientific">Erythroxylum novogranatense</name>
    <dbReference type="NCBI Taxonomy" id="1862640"/>
    <lineage>
        <taxon>Eukaryota</taxon>
        <taxon>Viridiplantae</taxon>
        <taxon>Streptophyta</taxon>
        <taxon>Embryophyta</taxon>
        <taxon>Tracheophyta</taxon>
        <taxon>Spermatophyta</taxon>
        <taxon>Magnoliopsida</taxon>
        <taxon>eudicotyledons</taxon>
        <taxon>Gunneridae</taxon>
        <taxon>Pentapetalae</taxon>
        <taxon>rosids</taxon>
        <taxon>fabids</taxon>
        <taxon>Malpighiales</taxon>
        <taxon>Erythroxylaceae</taxon>
        <taxon>Erythroxylum</taxon>
    </lineage>
</organism>
<evidence type="ECO:0000256" key="5">
    <source>
        <dbReference type="ARBA" id="ARBA00022723"/>
    </source>
</evidence>
<dbReference type="GO" id="GO:0020037">
    <property type="term" value="F:heme binding"/>
    <property type="evidence" value="ECO:0007669"/>
    <property type="project" value="InterPro"/>
</dbReference>
<protein>
    <recommendedName>
        <fullName evidence="16">Cytochrome P450</fullName>
    </recommendedName>
</protein>
<comment type="subcellular location">
    <subcellularLocation>
        <location evidence="1">Membrane</location>
        <topology evidence="1">Single-pass membrane protein</topology>
    </subcellularLocation>
</comment>
<keyword evidence="15" id="KW-1185">Reference proteome</keyword>
<evidence type="ECO:0000256" key="12">
    <source>
        <dbReference type="RuleBase" id="RU000461"/>
    </source>
</evidence>
<evidence type="ECO:0000256" key="6">
    <source>
        <dbReference type="ARBA" id="ARBA00022989"/>
    </source>
</evidence>
<proteinExistence type="inferred from homology"/>
<dbReference type="InterPro" id="IPR036396">
    <property type="entry name" value="Cyt_P450_sf"/>
</dbReference>
<dbReference type="GO" id="GO:0016020">
    <property type="term" value="C:membrane"/>
    <property type="evidence" value="ECO:0007669"/>
    <property type="project" value="UniProtKB-SubCell"/>
</dbReference>
<dbReference type="InterPro" id="IPR002401">
    <property type="entry name" value="Cyt_P450_E_grp-I"/>
</dbReference>
<evidence type="ECO:0000256" key="8">
    <source>
        <dbReference type="ARBA" id="ARBA00023004"/>
    </source>
</evidence>
<dbReference type="CDD" id="cd20653">
    <property type="entry name" value="CYP81"/>
    <property type="match status" value="1"/>
</dbReference>
<reference evidence="14 15" key="1">
    <citation type="submission" date="2021-09" db="EMBL/GenBank/DDBJ databases">
        <title>Genomic insights and catalytic innovation underlie evolution of tropane alkaloids biosynthesis.</title>
        <authorList>
            <person name="Wang Y.-J."/>
            <person name="Tian T."/>
            <person name="Huang J.-P."/>
            <person name="Huang S.-X."/>
        </authorList>
    </citation>
    <scope>NUCLEOTIDE SEQUENCE [LARGE SCALE GENOMIC DNA]</scope>
    <source>
        <strain evidence="14">KIB-2018</strain>
        <tissue evidence="14">Leaf</tissue>
    </source>
</reference>
<keyword evidence="6 13" id="KW-1133">Transmembrane helix</keyword>
<dbReference type="FunFam" id="1.10.630.10:FF:000023">
    <property type="entry name" value="Cytochrome P450 family protein"/>
    <property type="match status" value="1"/>
</dbReference>
<dbReference type="SUPFAM" id="SSF48264">
    <property type="entry name" value="Cytochrome P450"/>
    <property type="match status" value="1"/>
</dbReference>
<dbReference type="PANTHER" id="PTHR47947:SF62">
    <property type="entry name" value="CYTOCHROME P450, FAMILY 81, SUBFAMILY D, POLYPEPTIDE 5"/>
    <property type="match status" value="1"/>
</dbReference>
<evidence type="ECO:0000256" key="13">
    <source>
        <dbReference type="SAM" id="Phobius"/>
    </source>
</evidence>